<evidence type="ECO:0000313" key="3">
    <source>
        <dbReference type="EMBL" id="KAJ1098602.1"/>
    </source>
</evidence>
<proteinExistence type="predicted"/>
<evidence type="ECO:0000313" key="4">
    <source>
        <dbReference type="Proteomes" id="UP001066276"/>
    </source>
</evidence>
<dbReference type="AlphaFoldDB" id="A0AAV7M531"/>
<accession>A0AAV7M531</accession>
<keyword evidence="4" id="KW-1185">Reference proteome</keyword>
<feature type="region of interest" description="Disordered" evidence="2">
    <location>
        <begin position="1"/>
        <end position="41"/>
    </location>
</feature>
<sequence>MMGSLRNTSATKPLQEARDQRSSQAWHSYQEYRDKTGTGTPSESLLLQILSELRSLKISQEEANQKTESQLNLISGNIQQLNSRIKEVEQRVSDLEDSCSSLDPSVAKCQADLVDLQIRFDDAENSSHSLI</sequence>
<evidence type="ECO:0000256" key="1">
    <source>
        <dbReference type="SAM" id="Coils"/>
    </source>
</evidence>
<reference evidence="3" key="1">
    <citation type="journal article" date="2022" name="bioRxiv">
        <title>Sequencing and chromosome-scale assembly of the giantPleurodeles waltlgenome.</title>
        <authorList>
            <person name="Brown T."/>
            <person name="Elewa A."/>
            <person name="Iarovenko S."/>
            <person name="Subramanian E."/>
            <person name="Araus A.J."/>
            <person name="Petzold A."/>
            <person name="Susuki M."/>
            <person name="Suzuki K.-i.T."/>
            <person name="Hayashi T."/>
            <person name="Toyoda A."/>
            <person name="Oliveira C."/>
            <person name="Osipova E."/>
            <person name="Leigh N.D."/>
            <person name="Simon A."/>
            <person name="Yun M.H."/>
        </authorList>
    </citation>
    <scope>NUCLEOTIDE SEQUENCE</scope>
    <source>
        <strain evidence="3">20211129_DDA</strain>
        <tissue evidence="3">Liver</tissue>
    </source>
</reference>
<organism evidence="3 4">
    <name type="scientific">Pleurodeles waltl</name>
    <name type="common">Iberian ribbed newt</name>
    <dbReference type="NCBI Taxonomy" id="8319"/>
    <lineage>
        <taxon>Eukaryota</taxon>
        <taxon>Metazoa</taxon>
        <taxon>Chordata</taxon>
        <taxon>Craniata</taxon>
        <taxon>Vertebrata</taxon>
        <taxon>Euteleostomi</taxon>
        <taxon>Amphibia</taxon>
        <taxon>Batrachia</taxon>
        <taxon>Caudata</taxon>
        <taxon>Salamandroidea</taxon>
        <taxon>Salamandridae</taxon>
        <taxon>Pleurodelinae</taxon>
        <taxon>Pleurodeles</taxon>
    </lineage>
</organism>
<dbReference type="Proteomes" id="UP001066276">
    <property type="component" value="Chromosome 10"/>
</dbReference>
<feature type="coiled-coil region" evidence="1">
    <location>
        <begin position="64"/>
        <end position="126"/>
    </location>
</feature>
<evidence type="ECO:0000256" key="2">
    <source>
        <dbReference type="SAM" id="MobiDB-lite"/>
    </source>
</evidence>
<feature type="compositionally biased region" description="Polar residues" evidence="2">
    <location>
        <begin position="1"/>
        <end position="12"/>
    </location>
</feature>
<keyword evidence="1" id="KW-0175">Coiled coil</keyword>
<protein>
    <submittedName>
        <fullName evidence="3">Uncharacterized protein</fullName>
    </submittedName>
</protein>
<dbReference type="SUPFAM" id="SSF57997">
    <property type="entry name" value="Tropomyosin"/>
    <property type="match status" value="1"/>
</dbReference>
<dbReference type="EMBL" id="JANPWB010000014">
    <property type="protein sequence ID" value="KAJ1098602.1"/>
    <property type="molecule type" value="Genomic_DNA"/>
</dbReference>
<dbReference type="Gene3D" id="1.20.5.340">
    <property type="match status" value="1"/>
</dbReference>
<comment type="caution">
    <text evidence="3">The sequence shown here is derived from an EMBL/GenBank/DDBJ whole genome shotgun (WGS) entry which is preliminary data.</text>
</comment>
<name>A0AAV7M531_PLEWA</name>
<gene>
    <name evidence="3" type="ORF">NDU88_003710</name>
</gene>